<name>A0A1Y1I8D5_KLENI</name>
<keyword evidence="3" id="KW-1185">Reference proteome</keyword>
<proteinExistence type="predicted"/>
<evidence type="ECO:0000313" key="3">
    <source>
        <dbReference type="Proteomes" id="UP000054558"/>
    </source>
</evidence>
<evidence type="ECO:0000256" key="1">
    <source>
        <dbReference type="SAM" id="MobiDB-lite"/>
    </source>
</evidence>
<sequence>MMRSNRLTVSTSVSPSDILNPKNYPDFDARAERDVGSFVSKLCALRRCFVTYTSPADLLGFGNMNRWHEYANLYLLVPEGSFQVESTEQPLKPGDLQRMIEGAQQGGAWAFRGSDNDGWVILFDDLGEPLVLHTHSEPSKESAEVGNNEDSGNAGTVNVEAVFRAFEEVSSNPAMWDPSTRSLFVYITDKTAAYDAYVTLSERARDVILIDARRHRAFYGHQEEGSLMHSFKVLEDLARDWHTFGSPPPPPPHFPIGDHLE</sequence>
<dbReference type="Proteomes" id="UP000054558">
    <property type="component" value="Unassembled WGS sequence"/>
</dbReference>
<accession>A0A1Y1I8D5</accession>
<gene>
    <name evidence="2" type="ORF">KFL_003410020</name>
</gene>
<organism evidence="2 3">
    <name type="scientific">Klebsormidium nitens</name>
    <name type="common">Green alga</name>
    <name type="synonym">Ulothrix nitens</name>
    <dbReference type="NCBI Taxonomy" id="105231"/>
    <lineage>
        <taxon>Eukaryota</taxon>
        <taxon>Viridiplantae</taxon>
        <taxon>Streptophyta</taxon>
        <taxon>Klebsormidiophyceae</taxon>
        <taxon>Klebsormidiales</taxon>
        <taxon>Klebsormidiaceae</taxon>
        <taxon>Klebsormidium</taxon>
    </lineage>
</organism>
<feature type="region of interest" description="Disordered" evidence="1">
    <location>
        <begin position="242"/>
        <end position="261"/>
    </location>
</feature>
<dbReference type="EMBL" id="DF237290">
    <property type="protein sequence ID" value="GAQ87245.1"/>
    <property type="molecule type" value="Genomic_DNA"/>
</dbReference>
<protein>
    <submittedName>
        <fullName evidence="2">Uncharacterized protein</fullName>
    </submittedName>
</protein>
<reference evidence="2 3" key="1">
    <citation type="journal article" date="2014" name="Nat. Commun.">
        <title>Klebsormidium flaccidum genome reveals primary factors for plant terrestrial adaptation.</title>
        <authorList>
            <person name="Hori K."/>
            <person name="Maruyama F."/>
            <person name="Fujisawa T."/>
            <person name="Togashi T."/>
            <person name="Yamamoto N."/>
            <person name="Seo M."/>
            <person name="Sato S."/>
            <person name="Yamada T."/>
            <person name="Mori H."/>
            <person name="Tajima N."/>
            <person name="Moriyama T."/>
            <person name="Ikeuchi M."/>
            <person name="Watanabe M."/>
            <person name="Wada H."/>
            <person name="Kobayashi K."/>
            <person name="Saito M."/>
            <person name="Masuda T."/>
            <person name="Sasaki-Sekimoto Y."/>
            <person name="Mashiguchi K."/>
            <person name="Awai K."/>
            <person name="Shimojima M."/>
            <person name="Masuda S."/>
            <person name="Iwai M."/>
            <person name="Nobusawa T."/>
            <person name="Narise T."/>
            <person name="Kondo S."/>
            <person name="Saito H."/>
            <person name="Sato R."/>
            <person name="Murakawa M."/>
            <person name="Ihara Y."/>
            <person name="Oshima-Yamada Y."/>
            <person name="Ohtaka K."/>
            <person name="Satoh M."/>
            <person name="Sonobe K."/>
            <person name="Ishii M."/>
            <person name="Ohtani R."/>
            <person name="Kanamori-Sato M."/>
            <person name="Honoki R."/>
            <person name="Miyazaki D."/>
            <person name="Mochizuki H."/>
            <person name="Umetsu J."/>
            <person name="Higashi K."/>
            <person name="Shibata D."/>
            <person name="Kamiya Y."/>
            <person name="Sato N."/>
            <person name="Nakamura Y."/>
            <person name="Tabata S."/>
            <person name="Ida S."/>
            <person name="Kurokawa K."/>
            <person name="Ohta H."/>
        </authorList>
    </citation>
    <scope>NUCLEOTIDE SEQUENCE [LARGE SCALE GENOMIC DNA]</scope>
    <source>
        <strain evidence="2 3">NIES-2285</strain>
    </source>
</reference>
<dbReference type="AlphaFoldDB" id="A0A1Y1I8D5"/>
<evidence type="ECO:0000313" key="2">
    <source>
        <dbReference type="EMBL" id="GAQ87245.1"/>
    </source>
</evidence>